<feature type="compositionally biased region" description="Pro residues" evidence="2">
    <location>
        <begin position="206"/>
        <end position="216"/>
    </location>
</feature>
<dbReference type="OMA" id="PFRGNRS"/>
<keyword evidence="1" id="KW-0175">Coiled coil</keyword>
<comment type="caution">
    <text evidence="3">The sequence shown here is derived from an EMBL/GenBank/DDBJ whole genome shotgun (WGS) entry which is preliminary data.</text>
</comment>
<organism evidence="3 4">
    <name type="scientific">Leptomonas pyrrhocoris</name>
    <name type="common">Firebug parasite</name>
    <dbReference type="NCBI Taxonomy" id="157538"/>
    <lineage>
        <taxon>Eukaryota</taxon>
        <taxon>Discoba</taxon>
        <taxon>Euglenozoa</taxon>
        <taxon>Kinetoplastea</taxon>
        <taxon>Metakinetoplastina</taxon>
        <taxon>Trypanosomatida</taxon>
        <taxon>Trypanosomatidae</taxon>
        <taxon>Leishmaniinae</taxon>
        <taxon>Leptomonas</taxon>
    </lineage>
</organism>
<dbReference type="AlphaFoldDB" id="A0A0M9FZ21"/>
<evidence type="ECO:0000313" key="3">
    <source>
        <dbReference type="EMBL" id="KPA78847.1"/>
    </source>
</evidence>
<feature type="coiled-coil region" evidence="1">
    <location>
        <begin position="98"/>
        <end position="125"/>
    </location>
</feature>
<dbReference type="VEuPathDB" id="TriTrypDB:LpyrH10_12_1030"/>
<evidence type="ECO:0000256" key="1">
    <source>
        <dbReference type="SAM" id="Coils"/>
    </source>
</evidence>
<evidence type="ECO:0000256" key="2">
    <source>
        <dbReference type="SAM" id="MobiDB-lite"/>
    </source>
</evidence>
<protein>
    <submittedName>
        <fullName evidence="3">Uncharacterized protein</fullName>
    </submittedName>
</protein>
<dbReference type="EMBL" id="LGTL01000012">
    <property type="protein sequence ID" value="KPA78847.1"/>
    <property type="molecule type" value="Genomic_DNA"/>
</dbReference>
<name>A0A0M9FZ21_LEPPY</name>
<feature type="region of interest" description="Disordered" evidence="2">
    <location>
        <begin position="276"/>
        <end position="303"/>
    </location>
</feature>
<gene>
    <name evidence="3" type="ORF">ABB37_05925</name>
</gene>
<feature type="region of interest" description="Disordered" evidence="2">
    <location>
        <begin position="187"/>
        <end position="244"/>
    </location>
</feature>
<reference evidence="3 4" key="1">
    <citation type="submission" date="2015-07" db="EMBL/GenBank/DDBJ databases">
        <title>High-quality genome of monoxenous trypanosomatid Leptomonas pyrrhocoris.</title>
        <authorList>
            <person name="Flegontov P."/>
            <person name="Butenko A."/>
            <person name="Firsov S."/>
            <person name="Vlcek C."/>
            <person name="Logacheva M.D."/>
            <person name="Field M."/>
            <person name="Filatov D."/>
            <person name="Flegontova O."/>
            <person name="Gerasimov E."/>
            <person name="Jackson A.P."/>
            <person name="Kelly S."/>
            <person name="Opperdoes F."/>
            <person name="O'Reilly A."/>
            <person name="Votypka J."/>
            <person name="Yurchenko V."/>
            <person name="Lukes J."/>
        </authorList>
    </citation>
    <scope>NUCLEOTIDE SEQUENCE [LARGE SCALE GENOMIC DNA]</scope>
    <source>
        <strain evidence="3">H10</strain>
    </source>
</reference>
<sequence>MASPTAIGIGVGVALGVLVVVSVVVIVVGLCTSNTRTRDFTRERERRVERVRERHQQEQEQWRERRLRDVVLLLIERGEAVEGVPLAFQLPNRPEVPARRALRNHRGQNTQRQELEIELANEDENGRLDAAAQEIARKPLTELLANGRPEEAEPGPDVMQLLLDGQELQQHTSSDGDDDYLLDEETSASVTPSPILLSGRTSRIPSCPPTPQPQPSQPSSLANPVARRTPPSTTTAEGDGAENPDAAEIEARTAAALRAEQQRREAREAALLQELRRERRRKRRKTAEEVYGEPVDYLPNPENDFLDRTAAAEAAEEAAANAAPQSPLWRFLSPLTPFRGNRSHSKKSAFADRVPEGSTTLQDTRGSSGAPASPRKPKPSGRSPF</sequence>
<accession>A0A0M9FZ21</accession>
<dbReference type="GeneID" id="26906215"/>
<dbReference type="OrthoDB" id="267328at2759"/>
<feature type="compositionally biased region" description="Polar residues" evidence="2">
    <location>
        <begin position="357"/>
        <end position="366"/>
    </location>
</feature>
<dbReference type="Proteomes" id="UP000037923">
    <property type="component" value="Unassembled WGS sequence"/>
</dbReference>
<keyword evidence="4" id="KW-1185">Reference proteome</keyword>
<feature type="region of interest" description="Disordered" evidence="2">
    <location>
        <begin position="316"/>
        <end position="385"/>
    </location>
</feature>
<dbReference type="RefSeq" id="XP_015657286.1">
    <property type="nucleotide sequence ID" value="XM_015804152.1"/>
</dbReference>
<evidence type="ECO:0000313" key="4">
    <source>
        <dbReference type="Proteomes" id="UP000037923"/>
    </source>
</evidence>
<proteinExistence type="predicted"/>